<name>T1G7I3_HELRO</name>
<keyword evidence="4 8" id="KW-0812">Transmembrane</keyword>
<reference evidence="10 12" key="2">
    <citation type="journal article" date="2013" name="Nature">
        <title>Insights into bilaterian evolution from three spiralian genomes.</title>
        <authorList>
            <person name="Simakov O."/>
            <person name="Marletaz F."/>
            <person name="Cho S.J."/>
            <person name="Edsinger-Gonzales E."/>
            <person name="Havlak P."/>
            <person name="Hellsten U."/>
            <person name="Kuo D.H."/>
            <person name="Larsson T."/>
            <person name="Lv J."/>
            <person name="Arendt D."/>
            <person name="Savage R."/>
            <person name="Osoegawa K."/>
            <person name="de Jong P."/>
            <person name="Grimwood J."/>
            <person name="Chapman J.A."/>
            <person name="Shapiro H."/>
            <person name="Aerts A."/>
            <person name="Otillar R.P."/>
            <person name="Terry A.Y."/>
            <person name="Boore J.L."/>
            <person name="Grigoriev I.V."/>
            <person name="Lindberg D.R."/>
            <person name="Seaver E.C."/>
            <person name="Weisblat D.A."/>
            <person name="Putnam N.H."/>
            <person name="Rokhsar D.S."/>
        </authorList>
    </citation>
    <scope>NUCLEOTIDE SEQUENCE</scope>
</reference>
<keyword evidence="3" id="KW-0808">Transferase</keyword>
<dbReference type="PANTHER" id="PTHR13533:SF1">
    <property type="entry name" value="N-ACETYLNEURAMINATE 9-O-ACETYLTRANSFERASE"/>
    <property type="match status" value="1"/>
</dbReference>
<feature type="domain" description="Cas1p 10 TM acyl transferase" evidence="9">
    <location>
        <begin position="252"/>
        <end position="725"/>
    </location>
</feature>
<feature type="transmembrane region" description="Helical" evidence="8">
    <location>
        <begin position="204"/>
        <end position="225"/>
    </location>
</feature>
<dbReference type="GeneID" id="20217030"/>
<feature type="transmembrane region" description="Helical" evidence="8">
    <location>
        <begin position="502"/>
        <end position="521"/>
    </location>
</feature>
<evidence type="ECO:0000256" key="8">
    <source>
        <dbReference type="SAM" id="Phobius"/>
    </source>
</evidence>
<comment type="similarity">
    <text evidence="2">Belongs to the PC-esterase family. CASD1 subfamily.</text>
</comment>
<evidence type="ECO:0000256" key="4">
    <source>
        <dbReference type="ARBA" id="ARBA00022692"/>
    </source>
</evidence>
<dbReference type="EnsemblMetazoa" id="HelroT89851">
    <property type="protein sequence ID" value="HelroP89851"/>
    <property type="gene ID" value="HelroG89851"/>
</dbReference>
<evidence type="ECO:0000259" key="9">
    <source>
        <dbReference type="Pfam" id="PF07779"/>
    </source>
</evidence>
<sequence>KGHRTCSWLLSDGRFQGYNEWQPYGCMIHKYSKGDFKTCMQYISYWGGRNHFAFVGDSRIRQLYFEFIQHLTDKQVKMYKAHTDLKFSDKRSNILVEFFWNPYVDEYMRGKLNNWVSSKSAPQLVVIGSATWSIKLNNGSEEAIPYYKSNISETCKTVLSKYKKTTKVIWMLQDHVVESKLSPNRSMITNKQIDLYNRAAVENLSVLMMMSMMMMIMRTMMIMIYEDGLHISTGALQIDTQILFNLICNNYMNFDDGSCCTSPENPTTVQIAMAAFFATSLAAAVLIATCRRLNGRSNKNNKNNNKTNNNNNNQSKNMDCPTLISCIAKLGLILLYFFICDRTTFFMKENKYYTHVNFFLPFTYLMILGLFFTESTKQVQVLNRCQTDEWKGWMQIVILIYHLTGASKVLSIYMHIRVMVSAYLFLSAYGHFVYFFNKNDFSFHRLCTVLVRFNLLVVLLCLSMNRPYQFYYFVPLVTFWFIVIFIVMALPPRSSSSMSISSFFWIFLKIVGLAVVVTLLYSSEVFFDQLFLSTSLKPLFVTSDESIHDWRFRWNLDRYSSIYGLLFALALVMAKRFKLIDDSVSDLVASRKVNMLSMALSICGLVGYAVFTSLCNSKEQCNNNNNKKILSYICLRNMMGCARRKFSAFFAWFGKMSLELFIAQYHIWLAADTHGILVLIPSYPVMNLIVTSFVFVCVAHEIKLLTSLLTPVLVPRSRLKLARNVLVLLLLLLIKHLLPF</sequence>
<keyword evidence="7" id="KW-0325">Glycoprotein</keyword>
<gene>
    <name evidence="11" type="primary">20217030</name>
    <name evidence="10" type="ORF">HELRODRAFT_89851</name>
</gene>
<dbReference type="InParanoid" id="T1G7I3"/>
<feature type="transmembrane region" description="Helical" evidence="8">
    <location>
        <begin position="271"/>
        <end position="290"/>
    </location>
</feature>
<reference evidence="11" key="3">
    <citation type="submission" date="2015-06" db="UniProtKB">
        <authorList>
            <consortium name="EnsemblMetazoa"/>
        </authorList>
    </citation>
    <scope>IDENTIFICATION</scope>
</reference>
<protein>
    <recommendedName>
        <fullName evidence="9">Cas1p 10 TM acyl transferase domain-containing protein</fullName>
    </recommendedName>
</protein>
<keyword evidence="12" id="KW-1185">Reference proteome</keyword>
<dbReference type="EMBL" id="KB097667">
    <property type="protein sequence ID" value="ESN92156.1"/>
    <property type="molecule type" value="Genomic_DNA"/>
</dbReference>
<feature type="transmembrane region" description="Helical" evidence="8">
    <location>
        <begin position="470"/>
        <end position="490"/>
    </location>
</feature>
<feature type="transmembrane region" description="Helical" evidence="8">
    <location>
        <begin position="646"/>
        <end position="668"/>
    </location>
</feature>
<dbReference type="GO" id="GO:0016740">
    <property type="term" value="F:transferase activity"/>
    <property type="evidence" value="ECO:0007669"/>
    <property type="project" value="UniProtKB-KW"/>
</dbReference>
<evidence type="ECO:0000256" key="1">
    <source>
        <dbReference type="ARBA" id="ARBA00004141"/>
    </source>
</evidence>
<comment type="subcellular location">
    <subcellularLocation>
        <location evidence="1">Membrane</location>
        <topology evidence="1">Multi-pass membrane protein</topology>
    </subcellularLocation>
</comment>
<dbReference type="EMBL" id="AMQM01007806">
    <property type="status" value="NOT_ANNOTATED_CDS"/>
    <property type="molecule type" value="Genomic_DNA"/>
</dbReference>
<dbReference type="OMA" id="WSAREWA"/>
<accession>T1G7I3</accession>
<dbReference type="RefSeq" id="XP_009029734.1">
    <property type="nucleotide sequence ID" value="XM_009031486.1"/>
</dbReference>
<evidence type="ECO:0000313" key="12">
    <source>
        <dbReference type="Proteomes" id="UP000015101"/>
    </source>
</evidence>
<evidence type="ECO:0000313" key="11">
    <source>
        <dbReference type="EnsemblMetazoa" id="HelroP89851"/>
    </source>
</evidence>
<dbReference type="PANTHER" id="PTHR13533">
    <property type="entry name" value="N-ACETYLNEURAMINATE 9-O-ACETYLTRANSFERASE"/>
    <property type="match status" value="1"/>
</dbReference>
<evidence type="ECO:0000256" key="5">
    <source>
        <dbReference type="ARBA" id="ARBA00022989"/>
    </source>
</evidence>
<dbReference type="HOGENOM" id="CLU_008003_1_0_1"/>
<dbReference type="GO" id="GO:0016020">
    <property type="term" value="C:membrane"/>
    <property type="evidence" value="ECO:0007669"/>
    <property type="project" value="UniProtKB-SubCell"/>
</dbReference>
<dbReference type="eggNOG" id="KOG1699">
    <property type="taxonomic scope" value="Eukaryota"/>
</dbReference>
<keyword evidence="6 8" id="KW-0472">Membrane</keyword>
<dbReference type="Proteomes" id="UP000015101">
    <property type="component" value="Unassembled WGS sequence"/>
</dbReference>
<dbReference type="FunCoup" id="T1G7I3">
    <property type="interactions" value="460"/>
</dbReference>
<feature type="transmembrane region" description="Helical" evidence="8">
    <location>
        <begin position="442"/>
        <end position="463"/>
    </location>
</feature>
<organism evidence="11 12">
    <name type="scientific">Helobdella robusta</name>
    <name type="common">Californian leech</name>
    <dbReference type="NCBI Taxonomy" id="6412"/>
    <lineage>
        <taxon>Eukaryota</taxon>
        <taxon>Metazoa</taxon>
        <taxon>Spiralia</taxon>
        <taxon>Lophotrochozoa</taxon>
        <taxon>Annelida</taxon>
        <taxon>Clitellata</taxon>
        <taxon>Hirudinea</taxon>
        <taxon>Rhynchobdellida</taxon>
        <taxon>Glossiphoniidae</taxon>
        <taxon>Helobdella</taxon>
    </lineage>
</organism>
<dbReference type="GO" id="GO:0005975">
    <property type="term" value="P:carbohydrate metabolic process"/>
    <property type="evidence" value="ECO:0007669"/>
    <property type="project" value="UniProtKB-ARBA"/>
</dbReference>
<evidence type="ECO:0000256" key="2">
    <source>
        <dbReference type="ARBA" id="ARBA00010666"/>
    </source>
</evidence>
<dbReference type="GO" id="GO:0005794">
    <property type="term" value="C:Golgi apparatus"/>
    <property type="evidence" value="ECO:0007669"/>
    <property type="project" value="UniProtKB-ARBA"/>
</dbReference>
<feature type="transmembrane region" description="Helical" evidence="8">
    <location>
        <begin position="688"/>
        <end position="709"/>
    </location>
</feature>
<evidence type="ECO:0000256" key="7">
    <source>
        <dbReference type="ARBA" id="ARBA00023180"/>
    </source>
</evidence>
<feature type="transmembrane region" description="Helical" evidence="8">
    <location>
        <begin position="594"/>
        <end position="615"/>
    </location>
</feature>
<proteinExistence type="inferred from homology"/>
<evidence type="ECO:0000256" key="3">
    <source>
        <dbReference type="ARBA" id="ARBA00022679"/>
    </source>
</evidence>
<feature type="transmembrane region" description="Helical" evidence="8">
    <location>
        <begin position="556"/>
        <end position="574"/>
    </location>
</feature>
<feature type="transmembrane region" description="Helical" evidence="8">
    <location>
        <begin position="392"/>
        <end position="411"/>
    </location>
</feature>
<evidence type="ECO:0000256" key="6">
    <source>
        <dbReference type="ARBA" id="ARBA00023136"/>
    </source>
</evidence>
<reference evidence="12" key="1">
    <citation type="submission" date="2012-12" db="EMBL/GenBank/DDBJ databases">
        <authorList>
            <person name="Hellsten U."/>
            <person name="Grimwood J."/>
            <person name="Chapman J.A."/>
            <person name="Shapiro H."/>
            <person name="Aerts A."/>
            <person name="Otillar R.P."/>
            <person name="Terry A.Y."/>
            <person name="Boore J.L."/>
            <person name="Simakov O."/>
            <person name="Marletaz F."/>
            <person name="Cho S.-J."/>
            <person name="Edsinger-Gonzales E."/>
            <person name="Havlak P."/>
            <person name="Kuo D.-H."/>
            <person name="Larsson T."/>
            <person name="Lv J."/>
            <person name="Arendt D."/>
            <person name="Savage R."/>
            <person name="Osoegawa K."/>
            <person name="de Jong P."/>
            <person name="Lindberg D.R."/>
            <person name="Seaver E.C."/>
            <person name="Weisblat D.A."/>
            <person name="Putnam N.H."/>
            <person name="Grigoriev I.V."/>
            <person name="Rokhsar D.S."/>
        </authorList>
    </citation>
    <scope>NUCLEOTIDE SEQUENCE</scope>
</reference>
<dbReference type="AlphaFoldDB" id="T1G7I3"/>
<feature type="transmembrane region" description="Helical" evidence="8">
    <location>
        <begin position="721"/>
        <end position="738"/>
    </location>
</feature>
<dbReference type="KEGG" id="hro:HELRODRAFT_89851"/>
<dbReference type="CTD" id="20217030"/>
<feature type="transmembrane region" description="Helical" evidence="8">
    <location>
        <begin position="352"/>
        <end position="372"/>
    </location>
</feature>
<evidence type="ECO:0000313" key="10">
    <source>
        <dbReference type="EMBL" id="ESN92156.1"/>
    </source>
</evidence>
<dbReference type="Pfam" id="PF07779">
    <property type="entry name" value="Cas1_AcylT"/>
    <property type="match status" value="1"/>
</dbReference>
<keyword evidence="5 8" id="KW-1133">Transmembrane helix</keyword>
<dbReference type="OrthoDB" id="1932925at2759"/>
<dbReference type="InterPro" id="IPR012419">
    <property type="entry name" value="Cas1_AcylTrans_dom"/>
</dbReference>